<feature type="transmembrane region" description="Helical" evidence="6">
    <location>
        <begin position="226"/>
        <end position="249"/>
    </location>
</feature>
<evidence type="ECO:0000256" key="3">
    <source>
        <dbReference type="ARBA" id="ARBA00022989"/>
    </source>
</evidence>
<dbReference type="CDD" id="cd17398">
    <property type="entry name" value="MFS_FLVCR_like"/>
    <property type="match status" value="1"/>
</dbReference>
<dbReference type="Gene3D" id="1.20.1250.20">
    <property type="entry name" value="MFS general substrate transporter like domains"/>
    <property type="match status" value="1"/>
</dbReference>
<protein>
    <submittedName>
        <fullName evidence="9">MFS domain-containing protein</fullName>
    </submittedName>
</protein>
<dbReference type="SUPFAM" id="SSF103473">
    <property type="entry name" value="MFS general substrate transporter"/>
    <property type="match status" value="1"/>
</dbReference>
<dbReference type="InterPro" id="IPR011701">
    <property type="entry name" value="MFS"/>
</dbReference>
<evidence type="ECO:0000259" key="7">
    <source>
        <dbReference type="PROSITE" id="PS50850"/>
    </source>
</evidence>
<name>A0A0N4ZVC5_PARTI</name>
<dbReference type="InterPro" id="IPR036259">
    <property type="entry name" value="MFS_trans_sf"/>
</dbReference>
<evidence type="ECO:0000313" key="9">
    <source>
        <dbReference type="WBParaSite" id="PTRK_0001253000.1"/>
    </source>
</evidence>
<feature type="transmembrane region" description="Helical" evidence="6">
    <location>
        <begin position="356"/>
        <end position="377"/>
    </location>
</feature>
<feature type="transmembrane region" description="Helical" evidence="6">
    <location>
        <begin position="63"/>
        <end position="83"/>
    </location>
</feature>
<feature type="compositionally biased region" description="Polar residues" evidence="5">
    <location>
        <begin position="7"/>
        <end position="25"/>
    </location>
</feature>
<feature type="region of interest" description="Disordered" evidence="5">
    <location>
        <begin position="475"/>
        <end position="504"/>
    </location>
</feature>
<dbReference type="InterPro" id="IPR020846">
    <property type="entry name" value="MFS_dom"/>
</dbReference>
<evidence type="ECO:0000256" key="4">
    <source>
        <dbReference type="ARBA" id="ARBA00023136"/>
    </source>
</evidence>
<dbReference type="GO" id="GO:0020037">
    <property type="term" value="F:heme binding"/>
    <property type="evidence" value="ECO:0007669"/>
    <property type="project" value="TreeGrafter"/>
</dbReference>
<dbReference type="GO" id="GO:0097037">
    <property type="term" value="P:heme export"/>
    <property type="evidence" value="ECO:0007669"/>
    <property type="project" value="TreeGrafter"/>
</dbReference>
<dbReference type="PANTHER" id="PTHR10924:SF4">
    <property type="entry name" value="GH15861P"/>
    <property type="match status" value="1"/>
</dbReference>
<feature type="transmembrane region" description="Helical" evidence="6">
    <location>
        <begin position="383"/>
        <end position="403"/>
    </location>
</feature>
<feature type="transmembrane region" description="Helical" evidence="6">
    <location>
        <begin position="195"/>
        <end position="214"/>
    </location>
</feature>
<evidence type="ECO:0000313" key="8">
    <source>
        <dbReference type="Proteomes" id="UP000038045"/>
    </source>
</evidence>
<dbReference type="GO" id="GO:0016020">
    <property type="term" value="C:membrane"/>
    <property type="evidence" value="ECO:0007669"/>
    <property type="project" value="UniProtKB-SubCell"/>
</dbReference>
<dbReference type="PANTHER" id="PTHR10924">
    <property type="entry name" value="MAJOR FACILITATOR SUPERFAMILY PROTEIN-RELATED"/>
    <property type="match status" value="1"/>
</dbReference>
<reference evidence="9" key="1">
    <citation type="submission" date="2017-02" db="UniProtKB">
        <authorList>
            <consortium name="WormBaseParasite"/>
        </authorList>
    </citation>
    <scope>IDENTIFICATION</scope>
</reference>
<sequence>MPIIDHSPSSKTPMLGENTSPRNDNTNLNGHTINQQHIYRNTVTNGSAESNTIGIIKTTPYRYLILIVFVLLSSSNAFQWIFYSIITDIITNFYNVDPGLVNWLSMLYMVAYMVLVFPGSWFLDKYGLRTSVLIGATGNVIGAFIKCFSASPDSFWITFIGQTISASSQVFILGIPPRLASVWFGAKEVSTACSIGVFGNQLGIAVGFLLPPYVVHNGTTEIVGKHLFDCFLASFILNVTVLILVFFIFQSEPTFSPSIAQAHAKVSEVNAGYIKEIKKCFKDKSFILLLFCYGLNTGVFYAISTLLQQIMLPYYDGSQKEIGTIGLVLVVAGMIGTLFSGFLLDKFHRYKETTLGVYFFSFLGTILFAISLGHVSIKIAGGVAFFLGFFMTGYLALGFEYAAEITYPIAEHSTSGLLNASAQFFGIALTAGFGKLVDTKGPLIANIGFCVCLGIGVVLTAIGKCDLKRQKMQHSRDPGYTSMSHSSTNGTMATSPSSLQGHLA</sequence>
<organism evidence="8 9">
    <name type="scientific">Parastrongyloides trichosuri</name>
    <name type="common">Possum-specific nematode worm</name>
    <dbReference type="NCBI Taxonomy" id="131310"/>
    <lineage>
        <taxon>Eukaryota</taxon>
        <taxon>Metazoa</taxon>
        <taxon>Ecdysozoa</taxon>
        <taxon>Nematoda</taxon>
        <taxon>Chromadorea</taxon>
        <taxon>Rhabditida</taxon>
        <taxon>Tylenchina</taxon>
        <taxon>Panagrolaimomorpha</taxon>
        <taxon>Strongyloidoidea</taxon>
        <taxon>Strongyloididae</taxon>
        <taxon>Parastrongyloides</taxon>
    </lineage>
</organism>
<dbReference type="Proteomes" id="UP000038045">
    <property type="component" value="Unplaced"/>
</dbReference>
<dbReference type="AlphaFoldDB" id="A0A0N4ZVC5"/>
<proteinExistence type="predicted"/>
<comment type="subcellular location">
    <subcellularLocation>
        <location evidence="1">Membrane</location>
        <topology evidence="1">Multi-pass membrane protein</topology>
    </subcellularLocation>
</comment>
<dbReference type="GO" id="GO:0015232">
    <property type="term" value="F:heme transmembrane transporter activity"/>
    <property type="evidence" value="ECO:0007669"/>
    <property type="project" value="TreeGrafter"/>
</dbReference>
<feature type="transmembrane region" description="Helical" evidence="6">
    <location>
        <begin position="103"/>
        <end position="123"/>
    </location>
</feature>
<feature type="region of interest" description="Disordered" evidence="5">
    <location>
        <begin position="1"/>
        <end position="25"/>
    </location>
</feature>
<evidence type="ECO:0000256" key="1">
    <source>
        <dbReference type="ARBA" id="ARBA00004141"/>
    </source>
</evidence>
<dbReference type="Pfam" id="PF07690">
    <property type="entry name" value="MFS_1"/>
    <property type="match status" value="1"/>
</dbReference>
<keyword evidence="3 6" id="KW-1133">Transmembrane helix</keyword>
<feature type="domain" description="Major facilitator superfamily (MFS) profile" evidence="7">
    <location>
        <begin position="65"/>
        <end position="468"/>
    </location>
</feature>
<evidence type="ECO:0000256" key="2">
    <source>
        <dbReference type="ARBA" id="ARBA00022692"/>
    </source>
</evidence>
<dbReference type="PROSITE" id="PS50850">
    <property type="entry name" value="MFS"/>
    <property type="match status" value="1"/>
</dbReference>
<keyword evidence="4 6" id="KW-0472">Membrane</keyword>
<feature type="compositionally biased region" description="Polar residues" evidence="5">
    <location>
        <begin position="481"/>
        <end position="504"/>
    </location>
</feature>
<dbReference type="WBParaSite" id="PTRK_0001253000.1">
    <property type="protein sequence ID" value="PTRK_0001253000.1"/>
    <property type="gene ID" value="PTRK_0001253000"/>
</dbReference>
<accession>A0A0N4ZVC5</accession>
<dbReference type="InterPro" id="IPR049680">
    <property type="entry name" value="FLVCR1-2_SLC49-like"/>
</dbReference>
<evidence type="ECO:0000256" key="5">
    <source>
        <dbReference type="SAM" id="MobiDB-lite"/>
    </source>
</evidence>
<evidence type="ECO:0000256" key="6">
    <source>
        <dbReference type="SAM" id="Phobius"/>
    </source>
</evidence>
<feature type="transmembrane region" description="Helical" evidence="6">
    <location>
        <begin position="322"/>
        <end position="344"/>
    </location>
</feature>
<dbReference type="STRING" id="131310.A0A0N4ZVC5"/>
<feature type="transmembrane region" description="Helical" evidence="6">
    <location>
        <begin position="415"/>
        <end position="437"/>
    </location>
</feature>
<feature type="transmembrane region" description="Helical" evidence="6">
    <location>
        <begin position="286"/>
        <end position="310"/>
    </location>
</feature>
<keyword evidence="2 6" id="KW-0812">Transmembrane</keyword>
<keyword evidence="8" id="KW-1185">Reference proteome</keyword>
<feature type="transmembrane region" description="Helical" evidence="6">
    <location>
        <begin position="443"/>
        <end position="462"/>
    </location>
</feature>